<dbReference type="Proteomes" id="UP000834106">
    <property type="component" value="Chromosome 8"/>
</dbReference>
<evidence type="ECO:0000313" key="1">
    <source>
        <dbReference type="EMBL" id="CAI9765819.1"/>
    </source>
</evidence>
<sequence length="238" mass="27087">MIHVEQVALTEMSNESFYMDSFSSNHQIDQKLLQIANFGSLDDLYLYVVSPPFQSFRNEIINLSDSASQDSDLIESNKKRPCVFPLANSSQKLSTETIIRLAAEKFIQSTLSGSELRMLRRPYPSAFLDKSSEDSRAVELVQTMLSCVEKVSEKQYGRASRILLHELDCTARLSEEVDGIDQRPQSLCCDCVKLKHRLIKETGRHLSSFAQSLNIQFSFNALLVYDILDLNEELFDLD</sequence>
<dbReference type="EMBL" id="OU503043">
    <property type="protein sequence ID" value="CAI9765819.1"/>
    <property type="molecule type" value="Genomic_DNA"/>
</dbReference>
<dbReference type="AlphaFoldDB" id="A0AAD2DTR2"/>
<proteinExistence type="predicted"/>
<reference evidence="1" key="1">
    <citation type="submission" date="2023-05" db="EMBL/GenBank/DDBJ databases">
        <authorList>
            <person name="Huff M."/>
        </authorList>
    </citation>
    <scope>NUCLEOTIDE SEQUENCE</scope>
</reference>
<evidence type="ECO:0000313" key="2">
    <source>
        <dbReference type="Proteomes" id="UP000834106"/>
    </source>
</evidence>
<name>A0AAD2DTR2_9LAMI</name>
<protein>
    <submittedName>
        <fullName evidence="1">Uncharacterized protein</fullName>
    </submittedName>
</protein>
<accession>A0AAD2DTR2</accession>
<keyword evidence="2" id="KW-1185">Reference proteome</keyword>
<organism evidence="1 2">
    <name type="scientific">Fraxinus pennsylvanica</name>
    <dbReference type="NCBI Taxonomy" id="56036"/>
    <lineage>
        <taxon>Eukaryota</taxon>
        <taxon>Viridiplantae</taxon>
        <taxon>Streptophyta</taxon>
        <taxon>Embryophyta</taxon>
        <taxon>Tracheophyta</taxon>
        <taxon>Spermatophyta</taxon>
        <taxon>Magnoliopsida</taxon>
        <taxon>eudicotyledons</taxon>
        <taxon>Gunneridae</taxon>
        <taxon>Pentapetalae</taxon>
        <taxon>asterids</taxon>
        <taxon>lamiids</taxon>
        <taxon>Lamiales</taxon>
        <taxon>Oleaceae</taxon>
        <taxon>Oleeae</taxon>
        <taxon>Fraxinus</taxon>
    </lineage>
</organism>
<gene>
    <name evidence="1" type="ORF">FPE_LOCUS13249</name>
</gene>